<comment type="caution">
    <text evidence="1">The sequence shown here is derived from an EMBL/GenBank/DDBJ whole genome shotgun (WGS) entry which is preliminary data.</text>
</comment>
<evidence type="ECO:0000313" key="2">
    <source>
        <dbReference type="Proteomes" id="UP000234198"/>
    </source>
</evidence>
<protein>
    <submittedName>
        <fullName evidence="1">Uncharacterized protein</fullName>
    </submittedName>
</protein>
<dbReference type="AlphaFoldDB" id="A0A2I1HXP3"/>
<dbReference type="EMBL" id="PKKM01000021">
    <property type="protein sequence ID" value="PKY63654.1"/>
    <property type="molecule type" value="Genomic_DNA"/>
</dbReference>
<evidence type="ECO:0000313" key="1">
    <source>
        <dbReference type="EMBL" id="PKY63654.1"/>
    </source>
</evidence>
<accession>A0A2I1HXP3</accession>
<sequence length="172" mass="19499">MDVLEQLIERAKSVGVSADLIGDNDCVFGYGASMSQHFWVDDGQYFFGSDERATTRYSNMWTSSPDIASLALIELVGSFYRMAAGYRQINMEYGWRSFPVGWTIQRVTGSSSMHVTSERLPELSYTTSSLDRYLHIPSLTVYPVKTVLDMFFDPEAPPLGTLDEVHNFYARF</sequence>
<reference evidence="1 2" key="1">
    <citation type="submission" date="2017-12" db="EMBL/GenBank/DDBJ databases">
        <title>Phylogenetic diversity of female urinary microbiome.</title>
        <authorList>
            <person name="Thomas-White K."/>
            <person name="Wolfe A.J."/>
        </authorList>
    </citation>
    <scope>NUCLEOTIDE SEQUENCE [LARGE SCALE GENOMIC DNA]</scope>
    <source>
        <strain evidence="1 2">UMB0018</strain>
    </source>
</reference>
<gene>
    <name evidence="1" type="ORF">CYJ22_09940</name>
</gene>
<name>A0A2I1HXP3_9ACTO</name>
<proteinExistence type="predicted"/>
<dbReference type="Proteomes" id="UP000234198">
    <property type="component" value="Unassembled WGS sequence"/>
</dbReference>
<organism evidence="1 2">
    <name type="scientific">Schaalia odontolytica</name>
    <dbReference type="NCBI Taxonomy" id="1660"/>
    <lineage>
        <taxon>Bacteria</taxon>
        <taxon>Bacillati</taxon>
        <taxon>Actinomycetota</taxon>
        <taxon>Actinomycetes</taxon>
        <taxon>Actinomycetales</taxon>
        <taxon>Actinomycetaceae</taxon>
        <taxon>Schaalia</taxon>
    </lineage>
</organism>
<dbReference type="RefSeq" id="WP_007589832.1">
    <property type="nucleotide sequence ID" value="NZ_PKKM01000021.1"/>
</dbReference>